<dbReference type="Gramene" id="OBART04G20300.1">
    <property type="protein sequence ID" value="OBART04G20300.1"/>
    <property type="gene ID" value="OBART04G20300"/>
</dbReference>
<reference evidence="2" key="2">
    <citation type="submission" date="2015-03" db="UniProtKB">
        <authorList>
            <consortium name="EnsemblPlants"/>
        </authorList>
    </citation>
    <scope>IDENTIFICATION</scope>
</reference>
<evidence type="ECO:0000313" key="2">
    <source>
        <dbReference type="EnsemblPlants" id="OBART04G20300.1"/>
    </source>
</evidence>
<evidence type="ECO:0000256" key="1">
    <source>
        <dbReference type="SAM" id="MobiDB-lite"/>
    </source>
</evidence>
<accession>A0A0D3FYH1</accession>
<dbReference type="Proteomes" id="UP000026960">
    <property type="component" value="Chromosome 4"/>
</dbReference>
<proteinExistence type="predicted"/>
<reference evidence="2" key="1">
    <citation type="journal article" date="2009" name="Rice">
        <title>De Novo Next Generation Sequencing of Plant Genomes.</title>
        <authorList>
            <person name="Rounsley S."/>
            <person name="Marri P.R."/>
            <person name="Yu Y."/>
            <person name="He R."/>
            <person name="Sisneros N."/>
            <person name="Goicoechea J.L."/>
            <person name="Lee S.J."/>
            <person name="Angelova A."/>
            <person name="Kudrna D."/>
            <person name="Luo M."/>
            <person name="Affourtit J."/>
            <person name="Desany B."/>
            <person name="Knight J."/>
            <person name="Niazi F."/>
            <person name="Egholm M."/>
            <person name="Wing R.A."/>
        </authorList>
    </citation>
    <scope>NUCLEOTIDE SEQUENCE [LARGE SCALE GENOMIC DNA]</scope>
    <source>
        <strain evidence="2">cv. IRGC 105608</strain>
    </source>
</reference>
<dbReference type="eggNOG" id="ENOG502S4QV">
    <property type="taxonomic scope" value="Eukaryota"/>
</dbReference>
<organism evidence="2">
    <name type="scientific">Oryza barthii</name>
    <dbReference type="NCBI Taxonomy" id="65489"/>
    <lineage>
        <taxon>Eukaryota</taxon>
        <taxon>Viridiplantae</taxon>
        <taxon>Streptophyta</taxon>
        <taxon>Embryophyta</taxon>
        <taxon>Tracheophyta</taxon>
        <taxon>Spermatophyta</taxon>
        <taxon>Magnoliopsida</taxon>
        <taxon>Liliopsida</taxon>
        <taxon>Poales</taxon>
        <taxon>Poaceae</taxon>
        <taxon>BOP clade</taxon>
        <taxon>Oryzoideae</taxon>
        <taxon>Oryzeae</taxon>
        <taxon>Oryzinae</taxon>
        <taxon>Oryza</taxon>
    </lineage>
</organism>
<protein>
    <submittedName>
        <fullName evidence="2">Uncharacterized protein</fullName>
    </submittedName>
</protein>
<feature type="compositionally biased region" description="Basic and acidic residues" evidence="1">
    <location>
        <begin position="1"/>
        <end position="26"/>
    </location>
</feature>
<feature type="region of interest" description="Disordered" evidence="1">
    <location>
        <begin position="1"/>
        <end position="57"/>
    </location>
</feature>
<evidence type="ECO:0000313" key="3">
    <source>
        <dbReference type="Proteomes" id="UP000026960"/>
    </source>
</evidence>
<sequence>MVEDSSDHVAEDQLAEEEGHYIDDANHLIPNSVQEEGSSGRDIVVPGNHDSEEDYPDNLDLDILVDCEVGPIPGGHLNADAAVFVPTTGGHQDLYTASAAAYRHTSPCSHSSWGRMDPAPPSLGSVAA</sequence>
<dbReference type="EnsemblPlants" id="OBART04G20300.1">
    <property type="protein sequence ID" value="OBART04G20300.1"/>
    <property type="gene ID" value="OBART04G20300"/>
</dbReference>
<feature type="region of interest" description="Disordered" evidence="1">
    <location>
        <begin position="105"/>
        <end position="128"/>
    </location>
</feature>
<keyword evidence="3" id="KW-1185">Reference proteome</keyword>
<name>A0A0D3FYH1_9ORYZ</name>
<dbReference type="AlphaFoldDB" id="A0A0D3FYH1"/>
<dbReference type="PaxDb" id="65489-OBART04G20300.1"/>
<dbReference type="HOGENOM" id="CLU_145704_0_0_1"/>